<dbReference type="Proteomes" id="UP000198623">
    <property type="component" value="Unassembled WGS sequence"/>
</dbReference>
<dbReference type="OrthoDB" id="275663at2"/>
<organism evidence="1 2">
    <name type="scientific">Neptunomonas qingdaonensis</name>
    <dbReference type="NCBI Taxonomy" id="1045558"/>
    <lineage>
        <taxon>Bacteria</taxon>
        <taxon>Pseudomonadati</taxon>
        <taxon>Pseudomonadota</taxon>
        <taxon>Gammaproteobacteria</taxon>
        <taxon>Oceanospirillales</taxon>
        <taxon>Oceanospirillaceae</taxon>
        <taxon>Neptunomonas</taxon>
    </lineage>
</organism>
<name>A0A1I2MI15_9GAMM</name>
<keyword evidence="2" id="KW-1185">Reference proteome</keyword>
<dbReference type="EMBL" id="FOOU01000001">
    <property type="protein sequence ID" value="SFF89167.1"/>
    <property type="molecule type" value="Genomic_DNA"/>
</dbReference>
<reference evidence="2" key="1">
    <citation type="submission" date="2016-10" db="EMBL/GenBank/DDBJ databases">
        <authorList>
            <person name="Varghese N."/>
            <person name="Submissions S."/>
        </authorList>
    </citation>
    <scope>NUCLEOTIDE SEQUENCE [LARGE SCALE GENOMIC DNA]</scope>
    <source>
        <strain evidence="2">CGMCC 1.10971</strain>
    </source>
</reference>
<dbReference type="AlphaFoldDB" id="A0A1I2MI15"/>
<accession>A0A1I2MI15</accession>
<proteinExistence type="predicted"/>
<protein>
    <submittedName>
        <fullName evidence="1">V/A-type H+-transporting ATPase subunit E</fullName>
    </submittedName>
</protein>
<evidence type="ECO:0000313" key="2">
    <source>
        <dbReference type="Proteomes" id="UP000198623"/>
    </source>
</evidence>
<evidence type="ECO:0000313" key="1">
    <source>
        <dbReference type="EMBL" id="SFF89167.1"/>
    </source>
</evidence>
<dbReference type="STRING" id="1045558.SAMN05216175_101554"/>
<dbReference type="RefSeq" id="WP_090724022.1">
    <property type="nucleotide sequence ID" value="NZ_FOOU01000001.1"/>
</dbReference>
<gene>
    <name evidence="1" type="ORF">SAMN05216175_101554</name>
</gene>
<sequence>MSQSLDTQQSASGVQELIDQIREKGVNAGKTQGTRIVEDAEQRAEWIIKQAKEEAAAIKKEADANYRFVTEAGHDALALAFRDIKLKLKDELSVQFSEQLRKLVEKELQDPDTLKLLLISAVSKLSIPDAPQTIVLPDKAVGLNELREDPSSLQQGALVELVSDTARKLLTKGVDIRLDSNISSGLVFLLNDGEVTVEVTDESLSNMLLKHLQPRFRAMLEGVVS</sequence>